<dbReference type="AlphaFoldDB" id="A0A7M5VE81"/>
<dbReference type="GO" id="GO:0003723">
    <property type="term" value="F:RNA binding"/>
    <property type="evidence" value="ECO:0007669"/>
    <property type="project" value="TreeGrafter"/>
</dbReference>
<comment type="similarity">
    <text evidence="2 9">Belongs to the universal ribosomal protein uS15 family.</text>
</comment>
<dbReference type="GO" id="GO:0032543">
    <property type="term" value="P:mitochondrial translation"/>
    <property type="evidence" value="ECO:0007669"/>
    <property type="project" value="TreeGrafter"/>
</dbReference>
<organism evidence="10 11">
    <name type="scientific">Clytia hemisphaerica</name>
    <dbReference type="NCBI Taxonomy" id="252671"/>
    <lineage>
        <taxon>Eukaryota</taxon>
        <taxon>Metazoa</taxon>
        <taxon>Cnidaria</taxon>
        <taxon>Hydrozoa</taxon>
        <taxon>Hydroidolina</taxon>
        <taxon>Leptothecata</taxon>
        <taxon>Obeliida</taxon>
        <taxon>Clytiidae</taxon>
        <taxon>Clytia</taxon>
    </lineage>
</organism>
<keyword evidence="5" id="KW-0496">Mitochondrion</keyword>
<evidence type="ECO:0000313" key="10">
    <source>
        <dbReference type="EnsemblMetazoa" id="CLYHEMP011518.1"/>
    </source>
</evidence>
<dbReference type="InterPro" id="IPR009068">
    <property type="entry name" value="uS15_NS1_RNA-bd_sf"/>
</dbReference>
<dbReference type="OrthoDB" id="441444at2759"/>
<evidence type="ECO:0000256" key="4">
    <source>
        <dbReference type="ARBA" id="ARBA00022980"/>
    </source>
</evidence>
<evidence type="ECO:0000256" key="8">
    <source>
        <dbReference type="ARBA" id="ARBA00035528"/>
    </source>
</evidence>
<dbReference type="RefSeq" id="XP_066918047.1">
    <property type="nucleotide sequence ID" value="XM_067061946.1"/>
</dbReference>
<evidence type="ECO:0000313" key="11">
    <source>
        <dbReference type="Proteomes" id="UP000594262"/>
    </source>
</evidence>
<evidence type="ECO:0000256" key="1">
    <source>
        <dbReference type="ARBA" id="ARBA00004173"/>
    </source>
</evidence>
<evidence type="ECO:0000256" key="2">
    <source>
        <dbReference type="ARBA" id="ARBA00008434"/>
    </source>
</evidence>
<dbReference type="GeneID" id="136805359"/>
<evidence type="ECO:0000256" key="7">
    <source>
        <dbReference type="ARBA" id="ARBA00035249"/>
    </source>
</evidence>
<keyword evidence="6 9" id="KW-0687">Ribonucleoprotein</keyword>
<dbReference type="InterPro" id="IPR052137">
    <property type="entry name" value="uS15_ribosomal"/>
</dbReference>
<dbReference type="SUPFAM" id="SSF47060">
    <property type="entry name" value="S15/NS1 RNA-binding domain"/>
    <property type="match status" value="1"/>
</dbReference>
<dbReference type="EnsemblMetazoa" id="CLYHEMT011518.1">
    <property type="protein sequence ID" value="CLYHEMP011518.1"/>
    <property type="gene ID" value="CLYHEMG011518"/>
</dbReference>
<dbReference type="GO" id="GO:0003735">
    <property type="term" value="F:structural constituent of ribosome"/>
    <property type="evidence" value="ECO:0007669"/>
    <property type="project" value="InterPro"/>
</dbReference>
<dbReference type="PANTHER" id="PTHR46685">
    <property type="entry name" value="28S RIBOSOMAL PROTEIN S15, MITOCHONDRIAL"/>
    <property type="match status" value="1"/>
</dbReference>
<comment type="subcellular location">
    <subcellularLocation>
        <location evidence="1">Mitochondrion</location>
    </subcellularLocation>
</comment>
<reference evidence="10" key="1">
    <citation type="submission" date="2021-01" db="UniProtKB">
        <authorList>
            <consortium name="EnsemblMetazoa"/>
        </authorList>
    </citation>
    <scope>IDENTIFICATION</scope>
</reference>
<proteinExistence type="inferred from homology"/>
<evidence type="ECO:0000256" key="3">
    <source>
        <dbReference type="ARBA" id="ARBA00022946"/>
    </source>
</evidence>
<evidence type="ECO:0000256" key="5">
    <source>
        <dbReference type="ARBA" id="ARBA00023128"/>
    </source>
</evidence>
<evidence type="ECO:0000256" key="6">
    <source>
        <dbReference type="ARBA" id="ARBA00023274"/>
    </source>
</evidence>
<keyword evidence="3" id="KW-0809">Transit peptide</keyword>
<dbReference type="Gene3D" id="1.10.287.10">
    <property type="entry name" value="S15/NS1, RNA-binding"/>
    <property type="match status" value="1"/>
</dbReference>
<accession>A0A7M5VE81</accession>
<dbReference type="Proteomes" id="UP000594262">
    <property type="component" value="Unplaced"/>
</dbReference>
<name>A0A7M5VE81_9CNID</name>
<dbReference type="GO" id="GO:0005763">
    <property type="term" value="C:mitochondrial small ribosomal subunit"/>
    <property type="evidence" value="ECO:0007669"/>
    <property type="project" value="TreeGrafter"/>
</dbReference>
<dbReference type="PANTHER" id="PTHR46685:SF1">
    <property type="entry name" value="SMALL RIBOSOMAL SUBUNIT PROTEIN US15M"/>
    <property type="match status" value="1"/>
</dbReference>
<evidence type="ECO:0000256" key="9">
    <source>
        <dbReference type="RuleBase" id="RU003919"/>
    </source>
</evidence>
<dbReference type="InterPro" id="IPR000589">
    <property type="entry name" value="Ribosomal_uS15"/>
</dbReference>
<dbReference type="SMART" id="SM01387">
    <property type="entry name" value="Ribosomal_S15"/>
    <property type="match status" value="1"/>
</dbReference>
<dbReference type="Pfam" id="PF00312">
    <property type="entry name" value="Ribosomal_S15"/>
    <property type="match status" value="1"/>
</dbReference>
<keyword evidence="11" id="KW-1185">Reference proteome</keyword>
<keyword evidence="4 9" id="KW-0689">Ribosomal protein</keyword>
<protein>
    <recommendedName>
        <fullName evidence="7">Small ribosomal subunit protein uS15m</fullName>
    </recommendedName>
    <alternativeName>
        <fullName evidence="8">28S ribosomal protein S15, mitochondrial</fullName>
    </alternativeName>
</protein>
<sequence>MNTFGNLLRVLPRVPLLPTQRLLIVPSSNRICGALNSTWVPDNLPKYRDGFNEIPELETADPVVQKLFSLEMADGIETRKVLRTINTDKYETKLEKNIANNTLHIRMLVEQLKQNHKDKQNKVFLIWAIDQRKKRLRRLQKLDINKYNSLIEEYDIPPLESPQDPQNKYKFRKFKINVPLEKKRNIEDFEKDRNY</sequence>